<dbReference type="AlphaFoldDB" id="A0A368MZ99"/>
<evidence type="ECO:0000313" key="1">
    <source>
        <dbReference type="EMBL" id="RCU42309.1"/>
    </source>
</evidence>
<proteinExistence type="predicted"/>
<accession>A0A368MZ99</accession>
<dbReference type="Proteomes" id="UP000252172">
    <property type="component" value="Unassembled WGS sequence"/>
</dbReference>
<dbReference type="OrthoDB" id="623514at2"/>
<name>A0A368MZ99_9FLAO</name>
<dbReference type="InterPro" id="IPR032774">
    <property type="entry name" value="WG_beta_rep"/>
</dbReference>
<reference evidence="1 2" key="1">
    <citation type="submission" date="2018-07" db="EMBL/GenBank/DDBJ databases">
        <title>Chryseobacterium lacus sp. nov., isolated from lake water.</title>
        <authorList>
            <person name="Li C.-M."/>
        </authorList>
    </citation>
    <scope>NUCLEOTIDE SEQUENCE [LARGE SCALE GENOMIC DNA]</scope>
    <source>
        <strain evidence="1 2">YLOS41</strain>
    </source>
</reference>
<comment type="caution">
    <text evidence="1">The sequence shown here is derived from an EMBL/GenBank/DDBJ whole genome shotgun (WGS) entry which is preliminary data.</text>
</comment>
<gene>
    <name evidence="1" type="ORF">DQ356_10300</name>
</gene>
<protein>
    <submittedName>
        <fullName evidence="1">WG repeat-containing protein</fullName>
    </submittedName>
</protein>
<sequence>MSNIIFLNYFFKNHTMENCETIRLEFYTESHSAHFEVPENFNTHTDVFRKMAQFIGDDHHFVKNLPDTHLTTLEKLEILCKVAREHIFEQSEYEEDYKEVKVFSKNEKVTFGEASFNTTLYDEIRFFSNQFFKVRNGLKYGLLDSNSQEILPLEQDDIFKISKNYICCRREGLSYIYTLEGVEVMGNLDGVTETTCGPLEPGPDYFWVKKEGKWGLIDQHLNFIIPCRLDYDTCNLVSNFGSNFYVKVEKDGKAGMINGLLNIDIIPLDEDIEDIMYVRGQKYLITKKGDLPDFSLHILEAHKIEKQIRDQN</sequence>
<evidence type="ECO:0000313" key="2">
    <source>
        <dbReference type="Proteomes" id="UP000252172"/>
    </source>
</evidence>
<dbReference type="Pfam" id="PF14903">
    <property type="entry name" value="WG_beta_rep"/>
    <property type="match status" value="1"/>
</dbReference>
<keyword evidence="2" id="KW-1185">Reference proteome</keyword>
<organism evidence="1 2">
    <name type="scientific">Chryseobacterium lacus</name>
    <dbReference type="NCBI Taxonomy" id="2058346"/>
    <lineage>
        <taxon>Bacteria</taxon>
        <taxon>Pseudomonadati</taxon>
        <taxon>Bacteroidota</taxon>
        <taxon>Flavobacteriia</taxon>
        <taxon>Flavobacteriales</taxon>
        <taxon>Weeksellaceae</taxon>
        <taxon>Chryseobacterium group</taxon>
        <taxon>Chryseobacterium</taxon>
    </lineage>
</organism>
<dbReference type="EMBL" id="QPIE01000007">
    <property type="protein sequence ID" value="RCU42309.1"/>
    <property type="molecule type" value="Genomic_DNA"/>
</dbReference>